<keyword evidence="5" id="KW-0378">Hydrolase</keyword>
<feature type="binding site" evidence="7">
    <location>
        <position position="91"/>
    </location>
    <ligand>
        <name>Mg(2+)</name>
        <dbReference type="ChEBI" id="CHEBI:18420"/>
        <label>1</label>
        <note>catalytic</note>
    </ligand>
</feature>
<evidence type="ECO:0000313" key="9">
    <source>
        <dbReference type="Proteomes" id="UP000198935"/>
    </source>
</evidence>
<evidence type="ECO:0000256" key="6">
    <source>
        <dbReference type="ARBA" id="ARBA00022842"/>
    </source>
</evidence>
<reference evidence="9" key="1">
    <citation type="submission" date="2016-10" db="EMBL/GenBank/DDBJ databases">
        <authorList>
            <person name="Varghese N."/>
            <person name="Submissions S."/>
        </authorList>
    </citation>
    <scope>NUCLEOTIDE SEQUENCE [LARGE SCALE GENOMIC DNA]</scope>
    <source>
        <strain evidence="9">SP</strain>
    </source>
</reference>
<dbReference type="EMBL" id="FNPI01000003">
    <property type="protein sequence ID" value="SDY77933.1"/>
    <property type="molecule type" value="Genomic_DNA"/>
</dbReference>
<dbReference type="InterPro" id="IPR000760">
    <property type="entry name" value="Inositol_monophosphatase-like"/>
</dbReference>
<evidence type="ECO:0000256" key="1">
    <source>
        <dbReference type="ARBA" id="ARBA00001033"/>
    </source>
</evidence>
<comment type="cofactor">
    <cofactor evidence="2 7">
        <name>Mg(2+)</name>
        <dbReference type="ChEBI" id="CHEBI:18420"/>
    </cofactor>
</comment>
<dbReference type="GO" id="GO:0046872">
    <property type="term" value="F:metal ion binding"/>
    <property type="evidence" value="ECO:0007669"/>
    <property type="project" value="UniProtKB-KW"/>
</dbReference>
<dbReference type="PROSITE" id="PS00630">
    <property type="entry name" value="IMP_2"/>
    <property type="match status" value="1"/>
</dbReference>
<keyword evidence="4 7" id="KW-0479">Metal-binding</keyword>
<evidence type="ECO:0000313" key="8">
    <source>
        <dbReference type="EMBL" id="SDY77933.1"/>
    </source>
</evidence>
<dbReference type="InterPro" id="IPR020550">
    <property type="entry name" value="Inositol_monophosphatase_CS"/>
</dbReference>
<evidence type="ECO:0000256" key="7">
    <source>
        <dbReference type="PIRSR" id="PIRSR600760-2"/>
    </source>
</evidence>
<protein>
    <recommendedName>
        <fullName evidence="3">inositol-phosphate phosphatase</fullName>
        <ecNumber evidence="3">3.1.3.25</ecNumber>
    </recommendedName>
</protein>
<accession>A0A1H3MN68</accession>
<feature type="binding site" evidence="7">
    <location>
        <position position="71"/>
    </location>
    <ligand>
        <name>Mg(2+)</name>
        <dbReference type="ChEBI" id="CHEBI:18420"/>
        <label>1</label>
        <note>catalytic</note>
    </ligand>
</feature>
<proteinExistence type="predicted"/>
<keyword evidence="6 7" id="KW-0460">Magnesium</keyword>
<dbReference type="Pfam" id="PF00459">
    <property type="entry name" value="Inositol_P"/>
    <property type="match status" value="1"/>
</dbReference>
<organism evidence="8 9">
    <name type="scientific">Evansella caseinilytica</name>
    <dbReference type="NCBI Taxonomy" id="1503961"/>
    <lineage>
        <taxon>Bacteria</taxon>
        <taxon>Bacillati</taxon>
        <taxon>Bacillota</taxon>
        <taxon>Bacilli</taxon>
        <taxon>Bacillales</taxon>
        <taxon>Bacillaceae</taxon>
        <taxon>Evansella</taxon>
    </lineage>
</organism>
<dbReference type="FunFam" id="3.30.540.10:FF:000003">
    <property type="entry name" value="Inositol-1-monophosphatase"/>
    <property type="match status" value="1"/>
</dbReference>
<dbReference type="STRING" id="1503961.SAMN05421736_103282"/>
<dbReference type="PROSITE" id="PS00629">
    <property type="entry name" value="IMP_1"/>
    <property type="match status" value="1"/>
</dbReference>
<feature type="binding site" evidence="7">
    <location>
        <position position="89"/>
    </location>
    <ligand>
        <name>Mg(2+)</name>
        <dbReference type="ChEBI" id="CHEBI:18420"/>
        <label>1</label>
        <note>catalytic</note>
    </ligand>
</feature>
<evidence type="ECO:0000256" key="2">
    <source>
        <dbReference type="ARBA" id="ARBA00001946"/>
    </source>
</evidence>
<name>A0A1H3MN68_9BACI</name>
<sequence length="259" mass="28768">MATINWDEIYETALDWTKEAREYILVKMKESFQISTKADQDDLVTDVDKGVENFFQEKLAAAFPDHRLMGEEGSAQAVKDLTGVVWILDPIDGTMNFVHQERFFAISLGIFQEGEGMIGIVYDVMGDELFTSRKGRGAFLNGAPLPRLIESPLNEAILSINAGWIINDRRLEELVRKARGIRTYGSAALEIAYVAAGRLDAYISHNLAPWDIAGGSVILKEVGGIMTNDKGSELTFLEKDTFLAAKPSIYQDVLSIINK</sequence>
<dbReference type="CDD" id="cd01637">
    <property type="entry name" value="IMPase_like"/>
    <property type="match status" value="1"/>
</dbReference>
<dbReference type="GO" id="GO:0008934">
    <property type="term" value="F:inositol monophosphate 1-phosphatase activity"/>
    <property type="evidence" value="ECO:0007669"/>
    <property type="project" value="TreeGrafter"/>
</dbReference>
<dbReference type="GO" id="GO:0007165">
    <property type="term" value="P:signal transduction"/>
    <property type="evidence" value="ECO:0007669"/>
    <property type="project" value="TreeGrafter"/>
</dbReference>
<dbReference type="AlphaFoldDB" id="A0A1H3MN68"/>
<feature type="binding site" evidence="7">
    <location>
        <position position="211"/>
    </location>
    <ligand>
        <name>Mg(2+)</name>
        <dbReference type="ChEBI" id="CHEBI:18420"/>
        <label>1</label>
        <note>catalytic</note>
    </ligand>
</feature>
<dbReference type="Gene3D" id="3.30.540.10">
    <property type="entry name" value="Fructose-1,6-Bisphosphatase, subunit A, domain 1"/>
    <property type="match status" value="1"/>
</dbReference>
<dbReference type="Gene3D" id="3.40.190.80">
    <property type="match status" value="1"/>
</dbReference>
<dbReference type="Proteomes" id="UP000198935">
    <property type="component" value="Unassembled WGS sequence"/>
</dbReference>
<dbReference type="OrthoDB" id="9772456at2"/>
<dbReference type="SUPFAM" id="SSF56655">
    <property type="entry name" value="Carbohydrate phosphatase"/>
    <property type="match status" value="1"/>
</dbReference>
<dbReference type="PANTHER" id="PTHR20854">
    <property type="entry name" value="INOSITOL MONOPHOSPHATASE"/>
    <property type="match status" value="1"/>
</dbReference>
<dbReference type="PRINTS" id="PR00377">
    <property type="entry name" value="IMPHPHTASES"/>
</dbReference>
<feature type="binding site" evidence="7">
    <location>
        <position position="92"/>
    </location>
    <ligand>
        <name>Mg(2+)</name>
        <dbReference type="ChEBI" id="CHEBI:18420"/>
        <label>1</label>
        <note>catalytic</note>
    </ligand>
</feature>
<evidence type="ECO:0000256" key="4">
    <source>
        <dbReference type="ARBA" id="ARBA00022723"/>
    </source>
</evidence>
<dbReference type="EC" id="3.1.3.25" evidence="3"/>
<comment type="catalytic activity">
    <reaction evidence="1">
        <text>a myo-inositol phosphate + H2O = myo-inositol + phosphate</text>
        <dbReference type="Rhea" id="RHEA:24056"/>
        <dbReference type="ChEBI" id="CHEBI:15377"/>
        <dbReference type="ChEBI" id="CHEBI:17268"/>
        <dbReference type="ChEBI" id="CHEBI:43474"/>
        <dbReference type="ChEBI" id="CHEBI:84139"/>
        <dbReference type="EC" id="3.1.3.25"/>
    </reaction>
</comment>
<dbReference type="GO" id="GO:0006020">
    <property type="term" value="P:inositol metabolic process"/>
    <property type="evidence" value="ECO:0007669"/>
    <property type="project" value="TreeGrafter"/>
</dbReference>
<keyword evidence="9" id="KW-1185">Reference proteome</keyword>
<dbReference type="InterPro" id="IPR020583">
    <property type="entry name" value="Inositol_monoP_metal-BS"/>
</dbReference>
<gene>
    <name evidence="8" type="ORF">SAMN05421736_103282</name>
</gene>
<evidence type="ECO:0000256" key="5">
    <source>
        <dbReference type="ARBA" id="ARBA00022801"/>
    </source>
</evidence>
<evidence type="ECO:0000256" key="3">
    <source>
        <dbReference type="ARBA" id="ARBA00013106"/>
    </source>
</evidence>
<dbReference type="GO" id="GO:0046854">
    <property type="term" value="P:phosphatidylinositol phosphate biosynthetic process"/>
    <property type="evidence" value="ECO:0007669"/>
    <property type="project" value="InterPro"/>
</dbReference>
<dbReference type="PANTHER" id="PTHR20854:SF4">
    <property type="entry name" value="INOSITOL-1-MONOPHOSPHATASE-RELATED"/>
    <property type="match status" value="1"/>
</dbReference>